<keyword evidence="10" id="KW-1185">Reference proteome</keyword>
<feature type="compositionally biased region" description="Low complexity" evidence="7">
    <location>
        <begin position="144"/>
        <end position="172"/>
    </location>
</feature>
<dbReference type="PROSITE" id="PS00036">
    <property type="entry name" value="BZIP_BASIC"/>
    <property type="match status" value="1"/>
</dbReference>
<keyword evidence="1" id="KW-0832">Ubl conjugation</keyword>
<evidence type="ECO:0000256" key="2">
    <source>
        <dbReference type="ARBA" id="ARBA00023015"/>
    </source>
</evidence>
<evidence type="ECO:0000313" key="9">
    <source>
        <dbReference type="EMBL" id="KIL59683.1"/>
    </source>
</evidence>
<dbReference type="GO" id="GO:0005634">
    <property type="term" value="C:nucleus"/>
    <property type="evidence" value="ECO:0007669"/>
    <property type="project" value="TreeGrafter"/>
</dbReference>
<evidence type="ECO:0000256" key="3">
    <source>
        <dbReference type="ARBA" id="ARBA00023125"/>
    </source>
</evidence>
<keyword evidence="2" id="KW-0805">Transcription regulation</keyword>
<accession>A0A0C2WTM4</accession>
<dbReference type="SMART" id="SM00338">
    <property type="entry name" value="BRLZ"/>
    <property type="match status" value="1"/>
</dbReference>
<evidence type="ECO:0000256" key="5">
    <source>
        <dbReference type="ARBA" id="ARBA00023242"/>
    </source>
</evidence>
<protein>
    <recommendedName>
        <fullName evidence="6">X-box-binding protein 1</fullName>
    </recommendedName>
</protein>
<evidence type="ECO:0000256" key="1">
    <source>
        <dbReference type="ARBA" id="ARBA00022843"/>
    </source>
</evidence>
<sequence>MPSSTTTTARSPSPAFSDSEQGPSRKRARTDMSNDERKEARAHRNRIAAQNSRDRRKAQFSYLERRVAELEEENRQLRVGMGISPTIAALSSAVTLQSTAAKLAEEEKQRAREKENEELKERIKTLEKGWEAVMKALTVQGFSPQTLQQQSSPSSVTPTPSVTTSMPPVSTTADSSTPVKVEELMTSSTTSFPISPAPSHTSLDFDIDIDTASSPSSIFSAGGLATLSYPSPCTTHDNQSTVDDATMESLFREILATSPALETANLPSLDAPSSFTASGSSSKEEMILATTMTTTMDEVKLNVDDTALVANNLLGNDNWVNDVEMHKLLESMAAATSVPMTQEEGSLPDLELGWDLAAIGVF</sequence>
<keyword evidence="5" id="KW-0539">Nucleus</keyword>
<feature type="region of interest" description="Disordered" evidence="7">
    <location>
        <begin position="144"/>
        <end position="178"/>
    </location>
</feature>
<evidence type="ECO:0000256" key="6">
    <source>
        <dbReference type="ARBA" id="ARBA00040165"/>
    </source>
</evidence>
<dbReference type="GO" id="GO:0000977">
    <property type="term" value="F:RNA polymerase II transcription regulatory region sequence-specific DNA binding"/>
    <property type="evidence" value="ECO:0007669"/>
    <property type="project" value="TreeGrafter"/>
</dbReference>
<evidence type="ECO:0000313" key="10">
    <source>
        <dbReference type="Proteomes" id="UP000054549"/>
    </source>
</evidence>
<feature type="compositionally biased region" description="Basic and acidic residues" evidence="7">
    <location>
        <begin position="29"/>
        <end position="39"/>
    </location>
</feature>
<evidence type="ECO:0000256" key="4">
    <source>
        <dbReference type="ARBA" id="ARBA00023163"/>
    </source>
</evidence>
<dbReference type="OrthoDB" id="295274at2759"/>
<dbReference type="InParanoid" id="A0A0C2WTM4"/>
<evidence type="ECO:0000259" key="8">
    <source>
        <dbReference type="PROSITE" id="PS50217"/>
    </source>
</evidence>
<dbReference type="InterPro" id="IPR052470">
    <property type="entry name" value="ER_Stress-Reg_TF"/>
</dbReference>
<name>A0A0C2WTM4_AMAMK</name>
<dbReference type="PANTHER" id="PTHR46542:SF1">
    <property type="entry name" value="X-BOX BINDING PROTEIN 1"/>
    <property type="match status" value="1"/>
</dbReference>
<dbReference type="InterPro" id="IPR004827">
    <property type="entry name" value="bZIP"/>
</dbReference>
<dbReference type="AlphaFoldDB" id="A0A0C2WTM4"/>
<feature type="compositionally biased region" description="Low complexity" evidence="7">
    <location>
        <begin position="1"/>
        <end position="15"/>
    </location>
</feature>
<proteinExistence type="predicted"/>
<dbReference type="PANTHER" id="PTHR46542">
    <property type="entry name" value="X-BOX BINDING PROTEIN 1"/>
    <property type="match status" value="1"/>
</dbReference>
<dbReference type="CDD" id="cd14812">
    <property type="entry name" value="bZIP_u3"/>
    <property type="match status" value="1"/>
</dbReference>
<feature type="region of interest" description="Disordered" evidence="7">
    <location>
        <begin position="1"/>
        <end position="57"/>
    </location>
</feature>
<keyword evidence="4" id="KW-0804">Transcription</keyword>
<dbReference type="GO" id="GO:0000981">
    <property type="term" value="F:DNA-binding transcription factor activity, RNA polymerase II-specific"/>
    <property type="evidence" value="ECO:0007669"/>
    <property type="project" value="TreeGrafter"/>
</dbReference>
<dbReference type="STRING" id="946122.A0A0C2WTM4"/>
<feature type="domain" description="BZIP" evidence="8">
    <location>
        <begin position="35"/>
        <end position="78"/>
    </location>
</feature>
<dbReference type="HOGENOM" id="CLU_044756_0_0_1"/>
<dbReference type="SUPFAM" id="SSF57959">
    <property type="entry name" value="Leucine zipper domain"/>
    <property type="match status" value="1"/>
</dbReference>
<dbReference type="PROSITE" id="PS50217">
    <property type="entry name" value="BZIP"/>
    <property type="match status" value="1"/>
</dbReference>
<dbReference type="Proteomes" id="UP000054549">
    <property type="component" value="Unassembled WGS sequence"/>
</dbReference>
<keyword evidence="3" id="KW-0238">DNA-binding</keyword>
<dbReference type="EMBL" id="KN818311">
    <property type="protein sequence ID" value="KIL59683.1"/>
    <property type="molecule type" value="Genomic_DNA"/>
</dbReference>
<organism evidence="9 10">
    <name type="scientific">Amanita muscaria (strain Koide BX008)</name>
    <dbReference type="NCBI Taxonomy" id="946122"/>
    <lineage>
        <taxon>Eukaryota</taxon>
        <taxon>Fungi</taxon>
        <taxon>Dikarya</taxon>
        <taxon>Basidiomycota</taxon>
        <taxon>Agaricomycotina</taxon>
        <taxon>Agaricomycetes</taxon>
        <taxon>Agaricomycetidae</taxon>
        <taxon>Agaricales</taxon>
        <taxon>Pluteineae</taxon>
        <taxon>Amanitaceae</taxon>
        <taxon>Amanita</taxon>
    </lineage>
</organism>
<dbReference type="Gene3D" id="1.20.5.170">
    <property type="match status" value="1"/>
</dbReference>
<evidence type="ECO:0000256" key="7">
    <source>
        <dbReference type="SAM" id="MobiDB-lite"/>
    </source>
</evidence>
<reference evidence="9 10" key="1">
    <citation type="submission" date="2014-04" db="EMBL/GenBank/DDBJ databases">
        <title>Evolutionary Origins and Diversification of the Mycorrhizal Mutualists.</title>
        <authorList>
            <consortium name="DOE Joint Genome Institute"/>
            <consortium name="Mycorrhizal Genomics Consortium"/>
            <person name="Kohler A."/>
            <person name="Kuo A."/>
            <person name="Nagy L.G."/>
            <person name="Floudas D."/>
            <person name="Copeland A."/>
            <person name="Barry K.W."/>
            <person name="Cichocki N."/>
            <person name="Veneault-Fourrey C."/>
            <person name="LaButti K."/>
            <person name="Lindquist E.A."/>
            <person name="Lipzen A."/>
            <person name="Lundell T."/>
            <person name="Morin E."/>
            <person name="Murat C."/>
            <person name="Riley R."/>
            <person name="Ohm R."/>
            <person name="Sun H."/>
            <person name="Tunlid A."/>
            <person name="Henrissat B."/>
            <person name="Grigoriev I.V."/>
            <person name="Hibbett D.S."/>
            <person name="Martin F."/>
        </authorList>
    </citation>
    <scope>NUCLEOTIDE SEQUENCE [LARGE SCALE GENOMIC DNA]</scope>
    <source>
        <strain evidence="9 10">Koide BX008</strain>
    </source>
</reference>
<gene>
    <name evidence="9" type="ORF">M378DRAFT_84759</name>
</gene>
<dbReference type="InterPro" id="IPR046347">
    <property type="entry name" value="bZIP_sf"/>
</dbReference>
<dbReference type="Pfam" id="PF00170">
    <property type="entry name" value="bZIP_1"/>
    <property type="match status" value="1"/>
</dbReference>